<dbReference type="GO" id="GO:0005886">
    <property type="term" value="C:plasma membrane"/>
    <property type="evidence" value="ECO:0007669"/>
    <property type="project" value="TreeGrafter"/>
</dbReference>
<feature type="transmembrane region" description="Helical" evidence="5">
    <location>
        <begin position="201"/>
        <end position="220"/>
    </location>
</feature>
<dbReference type="Pfam" id="PF00939">
    <property type="entry name" value="Na_sulph_symp"/>
    <property type="match status" value="1"/>
</dbReference>
<keyword evidence="9" id="KW-1185">Reference proteome</keyword>
<evidence type="ECO:0000256" key="4">
    <source>
        <dbReference type="ARBA" id="ARBA00023136"/>
    </source>
</evidence>
<dbReference type="Proteomes" id="UP000534001">
    <property type="component" value="Unassembled WGS sequence"/>
</dbReference>
<feature type="transmembrane region" description="Helical" evidence="5">
    <location>
        <begin position="158"/>
        <end position="189"/>
    </location>
</feature>
<reference evidence="7 9" key="2">
    <citation type="submission" date="2020-08" db="EMBL/GenBank/DDBJ databases">
        <title>Genomic Encyclopedia of Type Strains, Phase IV (KMG-IV): sequencing the most valuable type-strain genomes for metagenomic binning, comparative biology and taxonomic classification.</title>
        <authorList>
            <person name="Goeker M."/>
        </authorList>
    </citation>
    <scope>NUCLEOTIDE SEQUENCE [LARGE SCALE GENOMIC DNA]</scope>
    <source>
        <strain evidence="7 9">DSM 22419</strain>
    </source>
</reference>
<feature type="transmembrane region" description="Helical" evidence="5">
    <location>
        <begin position="33"/>
        <end position="66"/>
    </location>
</feature>
<evidence type="ECO:0000256" key="5">
    <source>
        <dbReference type="SAM" id="Phobius"/>
    </source>
</evidence>
<evidence type="ECO:0000256" key="3">
    <source>
        <dbReference type="ARBA" id="ARBA00022989"/>
    </source>
</evidence>
<sequence length="456" mass="50777">MTRTHKILCIVFLIITVLISLSPELDYLGSLSFIIFIFALGMFIFSTLPAGLIAWLTLCAGVLLGLPEKIIFESFNIDIVWLMIGAFIIAEVLVKSGLLDRLTRWIEMNCYTKGRVTFFTFLLIQVLSVAVPSTSGRASAMLPVYNILSERFHNHKKFFGMGIPVLILMGANTTLLGAGSHIIGIGILSAQTGESISYVEFLIYALPFGLIIGLLTLLILRVMYFKDFNYDFEAAAEHDKIPFSTREKYALVLAGITILLWLTEPLHGLDIAFVTIMMSLIMMLPGLKLISWKEGLAGVSWSLIFFVAGAAALGKLLVDYGVTDYFQHILMSVFSGMNFNSELPILIIIILISVLSHLLITSHTTRAVVLIPVFIILAESFNLNTEAAVFIALLGINFCVMLPVSSKALLIFYESENRPFETRDLMKIGILLMPVYVVLMIITYYIYWQHIGLSLV</sequence>
<evidence type="ECO:0000256" key="1">
    <source>
        <dbReference type="ARBA" id="ARBA00004141"/>
    </source>
</evidence>
<dbReference type="GO" id="GO:0022857">
    <property type="term" value="F:transmembrane transporter activity"/>
    <property type="evidence" value="ECO:0007669"/>
    <property type="project" value="InterPro"/>
</dbReference>
<comment type="caution">
    <text evidence="6">The sequence shown here is derived from an EMBL/GenBank/DDBJ whole genome shotgun (WGS) entry which is preliminary data.</text>
</comment>
<evidence type="ECO:0000256" key="2">
    <source>
        <dbReference type="ARBA" id="ARBA00022692"/>
    </source>
</evidence>
<evidence type="ECO:0000313" key="7">
    <source>
        <dbReference type="EMBL" id="MBB6422316.1"/>
    </source>
</evidence>
<keyword evidence="2 5" id="KW-0812">Transmembrane</keyword>
<evidence type="ECO:0000313" key="6">
    <source>
        <dbReference type="EMBL" id="CAD2078956.1"/>
    </source>
</evidence>
<feature type="transmembrane region" description="Helical" evidence="5">
    <location>
        <begin position="303"/>
        <end position="323"/>
    </location>
</feature>
<feature type="transmembrane region" description="Helical" evidence="5">
    <location>
        <begin position="425"/>
        <end position="447"/>
    </location>
</feature>
<reference evidence="6 8" key="1">
    <citation type="submission" date="2020-07" db="EMBL/GenBank/DDBJ databases">
        <authorList>
            <person name="Criscuolo A."/>
        </authorList>
    </citation>
    <scope>NUCLEOTIDE SEQUENCE [LARGE SCALE GENOMIC DNA]</scope>
    <source>
        <strain evidence="6">CIP111751</strain>
    </source>
</reference>
<dbReference type="EMBL" id="JACHFF010000001">
    <property type="protein sequence ID" value="MBB6422316.1"/>
    <property type="molecule type" value="Genomic_DNA"/>
</dbReference>
<organism evidence="6 8">
    <name type="scientific">Jeotgalicoccus coquinae</name>
    <dbReference type="NCBI Taxonomy" id="709509"/>
    <lineage>
        <taxon>Bacteria</taxon>
        <taxon>Bacillati</taxon>
        <taxon>Bacillota</taxon>
        <taxon>Bacilli</taxon>
        <taxon>Bacillales</taxon>
        <taxon>Staphylococcaceae</taxon>
        <taxon>Jeotgalicoccus</taxon>
    </lineage>
</organism>
<gene>
    <name evidence="6" type="primary">yflS_2</name>
    <name evidence="7" type="ORF">HNR41_000242</name>
    <name evidence="6" type="ORF">JEOCOQ751_01342</name>
</gene>
<dbReference type="AlphaFoldDB" id="A0A6V7RMQ4"/>
<dbReference type="RefSeq" id="WP_184280942.1">
    <property type="nucleotide sequence ID" value="NZ_BMCO01000001.1"/>
</dbReference>
<accession>A0A6V7RMQ4</accession>
<keyword evidence="4 5" id="KW-0472">Membrane</keyword>
<evidence type="ECO:0000313" key="8">
    <source>
        <dbReference type="Proteomes" id="UP000534001"/>
    </source>
</evidence>
<feature type="transmembrane region" description="Helical" evidence="5">
    <location>
        <begin position="118"/>
        <end position="138"/>
    </location>
</feature>
<feature type="transmembrane region" description="Helical" evidence="5">
    <location>
        <begin position="343"/>
        <end position="360"/>
    </location>
</feature>
<comment type="subcellular location">
    <subcellularLocation>
        <location evidence="1">Membrane</location>
        <topology evidence="1">Multi-pass membrane protein</topology>
    </subcellularLocation>
</comment>
<dbReference type="EMBL" id="CAJEWA010000006">
    <property type="protein sequence ID" value="CAD2078956.1"/>
    <property type="molecule type" value="Genomic_DNA"/>
</dbReference>
<evidence type="ECO:0000313" key="9">
    <source>
        <dbReference type="Proteomes" id="UP000545588"/>
    </source>
</evidence>
<name>A0A6V7RMQ4_9STAP</name>
<feature type="transmembrane region" description="Helical" evidence="5">
    <location>
        <begin position="249"/>
        <end position="266"/>
    </location>
</feature>
<dbReference type="PANTHER" id="PTHR10283">
    <property type="entry name" value="SOLUTE CARRIER FAMILY 13 MEMBER"/>
    <property type="match status" value="1"/>
</dbReference>
<protein>
    <submittedName>
        <fullName evidence="7">Anion transporter</fullName>
    </submittedName>
    <submittedName>
        <fullName evidence="6">Malate transporter YflS</fullName>
    </submittedName>
</protein>
<dbReference type="InterPro" id="IPR001898">
    <property type="entry name" value="SLC13A/DASS"/>
</dbReference>
<feature type="transmembrane region" description="Helical" evidence="5">
    <location>
        <begin position="78"/>
        <end position="98"/>
    </location>
</feature>
<proteinExistence type="predicted"/>
<keyword evidence="3 5" id="KW-1133">Transmembrane helix</keyword>
<dbReference type="Proteomes" id="UP000545588">
    <property type="component" value="Unassembled WGS sequence"/>
</dbReference>
<feature type="transmembrane region" description="Helical" evidence="5">
    <location>
        <begin position="389"/>
        <end position="413"/>
    </location>
</feature>